<dbReference type="EMBL" id="BMAV01007722">
    <property type="protein sequence ID" value="GFY50802.1"/>
    <property type="molecule type" value="Genomic_DNA"/>
</dbReference>
<evidence type="ECO:0000313" key="3">
    <source>
        <dbReference type="Proteomes" id="UP000886998"/>
    </source>
</evidence>
<organism evidence="2 3">
    <name type="scientific">Trichonephila inaurata madagascariensis</name>
    <dbReference type="NCBI Taxonomy" id="2747483"/>
    <lineage>
        <taxon>Eukaryota</taxon>
        <taxon>Metazoa</taxon>
        <taxon>Ecdysozoa</taxon>
        <taxon>Arthropoda</taxon>
        <taxon>Chelicerata</taxon>
        <taxon>Arachnida</taxon>
        <taxon>Araneae</taxon>
        <taxon>Araneomorphae</taxon>
        <taxon>Entelegynae</taxon>
        <taxon>Araneoidea</taxon>
        <taxon>Nephilidae</taxon>
        <taxon>Trichonephila</taxon>
        <taxon>Trichonephila inaurata</taxon>
    </lineage>
</organism>
<dbReference type="Proteomes" id="UP000886998">
    <property type="component" value="Unassembled WGS sequence"/>
</dbReference>
<dbReference type="AlphaFoldDB" id="A0A8X6XDP4"/>
<proteinExistence type="predicted"/>
<protein>
    <submittedName>
        <fullName evidence="2">Uncharacterized protein</fullName>
    </submittedName>
</protein>
<sequence>MAVYRDHCSGYATENNYRKRFREEWQTISDLPRPGQANFVINNFIVVIDERIRGNQRVRNRDISDELNPSKEMVQTTSYKTS</sequence>
<keyword evidence="3" id="KW-1185">Reference proteome</keyword>
<evidence type="ECO:0000313" key="2">
    <source>
        <dbReference type="EMBL" id="GFY50802.1"/>
    </source>
</evidence>
<feature type="region of interest" description="Disordered" evidence="1">
    <location>
        <begin position="63"/>
        <end position="82"/>
    </location>
</feature>
<reference evidence="2" key="1">
    <citation type="submission" date="2020-08" db="EMBL/GenBank/DDBJ databases">
        <title>Multicomponent nature underlies the extraordinary mechanical properties of spider dragline silk.</title>
        <authorList>
            <person name="Kono N."/>
            <person name="Nakamura H."/>
            <person name="Mori M."/>
            <person name="Yoshida Y."/>
            <person name="Ohtoshi R."/>
            <person name="Malay A.D."/>
            <person name="Moran D.A.P."/>
            <person name="Tomita M."/>
            <person name="Numata K."/>
            <person name="Arakawa K."/>
        </authorList>
    </citation>
    <scope>NUCLEOTIDE SEQUENCE</scope>
</reference>
<evidence type="ECO:0000256" key="1">
    <source>
        <dbReference type="SAM" id="MobiDB-lite"/>
    </source>
</evidence>
<comment type="caution">
    <text evidence="2">The sequence shown here is derived from an EMBL/GenBank/DDBJ whole genome shotgun (WGS) entry which is preliminary data.</text>
</comment>
<name>A0A8X6XDP4_9ARAC</name>
<accession>A0A8X6XDP4</accession>
<feature type="compositionally biased region" description="Polar residues" evidence="1">
    <location>
        <begin position="73"/>
        <end position="82"/>
    </location>
</feature>
<dbReference type="OrthoDB" id="6420373at2759"/>
<gene>
    <name evidence="2" type="ORF">TNIN_392051</name>
</gene>